<dbReference type="VEuPathDB" id="FungiDB:TRIVIDRAFT_226427"/>
<dbReference type="Proteomes" id="UP000007115">
    <property type="component" value="Unassembled WGS sequence"/>
</dbReference>
<organism evidence="2 3">
    <name type="scientific">Hypocrea virens (strain Gv29-8 / FGSC 10586)</name>
    <name type="common">Gliocladium virens</name>
    <name type="synonym">Trichoderma virens</name>
    <dbReference type="NCBI Taxonomy" id="413071"/>
    <lineage>
        <taxon>Eukaryota</taxon>
        <taxon>Fungi</taxon>
        <taxon>Dikarya</taxon>
        <taxon>Ascomycota</taxon>
        <taxon>Pezizomycotina</taxon>
        <taxon>Sordariomycetes</taxon>
        <taxon>Hypocreomycetidae</taxon>
        <taxon>Hypocreales</taxon>
        <taxon>Hypocreaceae</taxon>
        <taxon>Trichoderma</taxon>
    </lineage>
</organism>
<sequence>MTSVEFHVQYWVLSFVSLLAQPLRPFLKELLSADDDAQGIFELAASFYSLWVILYMIEMRARALYRPEAHPPHHWIFEAGTALMCLIVGDLALWAGGVAEEGVREKLVRVLAAFIYIGAVDPVWNLRHNSNMMLFARATPKRVARNAVLSAASIGALGAAVTLVVFACTRKWLNVIEFWFGATATPHQVVVLLWLLAPFADMGETLYYLPYLLFGGYNSNNHCVWQVMAYGPLWNAMMLERLWAVFWFSTMLCGVMAYEVVSGLLGNVEASVWKSAWKNIWRWNETYLVA</sequence>
<dbReference type="AlphaFoldDB" id="G9N6W8"/>
<evidence type="ECO:0000313" key="2">
    <source>
        <dbReference type="EMBL" id="EHK17467.1"/>
    </source>
</evidence>
<proteinExistence type="predicted"/>
<feature type="transmembrane region" description="Helical" evidence="1">
    <location>
        <begin position="147"/>
        <end position="166"/>
    </location>
</feature>
<evidence type="ECO:0000256" key="1">
    <source>
        <dbReference type="SAM" id="Phobius"/>
    </source>
</evidence>
<keyword evidence="1" id="KW-1133">Transmembrane helix</keyword>
<dbReference type="GeneID" id="25792025"/>
<dbReference type="RefSeq" id="XP_013951669.1">
    <property type="nucleotide sequence ID" value="XM_014096194.1"/>
</dbReference>
<keyword evidence="1" id="KW-0812">Transmembrane</keyword>
<feature type="transmembrane region" description="Helical" evidence="1">
    <location>
        <begin position="242"/>
        <end position="265"/>
    </location>
</feature>
<keyword evidence="1" id="KW-0472">Membrane</keyword>
<evidence type="ECO:0000313" key="3">
    <source>
        <dbReference type="Proteomes" id="UP000007115"/>
    </source>
</evidence>
<feature type="transmembrane region" description="Helical" evidence="1">
    <location>
        <begin position="77"/>
        <end position="95"/>
    </location>
</feature>
<reference evidence="2 3" key="1">
    <citation type="journal article" date="2011" name="Genome Biol.">
        <title>Comparative genome sequence analysis underscores mycoparasitism as the ancestral life style of Trichoderma.</title>
        <authorList>
            <person name="Kubicek C.P."/>
            <person name="Herrera-Estrella A."/>
            <person name="Seidl-Seiboth V."/>
            <person name="Martinez D.A."/>
            <person name="Druzhinina I.S."/>
            <person name="Thon M."/>
            <person name="Zeilinger S."/>
            <person name="Casas-Flores S."/>
            <person name="Horwitz B.A."/>
            <person name="Mukherjee P.K."/>
            <person name="Mukherjee M."/>
            <person name="Kredics L."/>
            <person name="Alcaraz L.D."/>
            <person name="Aerts A."/>
            <person name="Antal Z."/>
            <person name="Atanasova L."/>
            <person name="Cervantes-Badillo M.G."/>
            <person name="Challacombe J."/>
            <person name="Chertkov O."/>
            <person name="McCluskey K."/>
            <person name="Coulpier F."/>
            <person name="Deshpande N."/>
            <person name="von Doehren H."/>
            <person name="Ebbole D.J."/>
            <person name="Esquivel-Naranjo E.U."/>
            <person name="Fekete E."/>
            <person name="Flipphi M."/>
            <person name="Glaser F."/>
            <person name="Gomez-Rodriguez E.Y."/>
            <person name="Gruber S."/>
            <person name="Han C."/>
            <person name="Henrissat B."/>
            <person name="Hermosa R."/>
            <person name="Hernandez-Onate M."/>
            <person name="Karaffa L."/>
            <person name="Kosti I."/>
            <person name="Le Crom S."/>
            <person name="Lindquist E."/>
            <person name="Lucas S."/>
            <person name="Luebeck M."/>
            <person name="Luebeck P.S."/>
            <person name="Margeot A."/>
            <person name="Metz B."/>
            <person name="Misra M."/>
            <person name="Nevalainen H."/>
            <person name="Omann M."/>
            <person name="Packer N."/>
            <person name="Perrone G."/>
            <person name="Uresti-Rivera E.E."/>
            <person name="Salamov A."/>
            <person name="Schmoll M."/>
            <person name="Seiboth B."/>
            <person name="Shapiro H."/>
            <person name="Sukno S."/>
            <person name="Tamayo-Ramos J.A."/>
            <person name="Tisch D."/>
            <person name="Wiest A."/>
            <person name="Wilkinson H.H."/>
            <person name="Zhang M."/>
            <person name="Coutinho P.M."/>
            <person name="Kenerley C.M."/>
            <person name="Monte E."/>
            <person name="Baker S.E."/>
            <person name="Grigoriev I.V."/>
        </authorList>
    </citation>
    <scope>NUCLEOTIDE SEQUENCE [LARGE SCALE GENOMIC DNA]</scope>
    <source>
        <strain evidence="3">Gv29-8 / FGSC 10586</strain>
    </source>
</reference>
<keyword evidence="3" id="KW-1185">Reference proteome</keyword>
<feature type="transmembrane region" description="Helical" evidence="1">
    <location>
        <begin position="107"/>
        <end position="127"/>
    </location>
</feature>
<dbReference type="HOGENOM" id="CLU_959968_0_0_1"/>
<accession>G9N6W8</accession>
<comment type="caution">
    <text evidence="2">The sequence shown here is derived from an EMBL/GenBank/DDBJ whole genome shotgun (WGS) entry which is preliminary data.</text>
</comment>
<feature type="transmembrane region" description="Helical" evidence="1">
    <location>
        <begin position="39"/>
        <end position="57"/>
    </location>
</feature>
<gene>
    <name evidence="2" type="ORF">TRIVIDRAFT_226427</name>
</gene>
<name>G9N6W8_HYPVG</name>
<protein>
    <submittedName>
        <fullName evidence="2">Uncharacterized protein</fullName>
    </submittedName>
</protein>
<dbReference type="OrthoDB" id="4899210at2759"/>
<dbReference type="EMBL" id="ABDF02000088">
    <property type="protein sequence ID" value="EHK17467.1"/>
    <property type="molecule type" value="Genomic_DNA"/>
</dbReference>
<feature type="transmembrane region" description="Helical" evidence="1">
    <location>
        <begin position="178"/>
        <end position="200"/>
    </location>
</feature>
<dbReference type="InParanoid" id="G9N6W8"/>